<dbReference type="EMBL" id="UYSL01020017">
    <property type="protein sequence ID" value="VDL72110.1"/>
    <property type="molecule type" value="Genomic_DNA"/>
</dbReference>
<reference evidence="1 2" key="2">
    <citation type="submission" date="2018-11" db="EMBL/GenBank/DDBJ databases">
        <authorList>
            <consortium name="Pathogen Informatics"/>
        </authorList>
    </citation>
    <scope>NUCLEOTIDE SEQUENCE [LARGE SCALE GENOMIC DNA]</scope>
</reference>
<dbReference type="AlphaFoldDB" id="A0A0N4XZC6"/>
<keyword evidence="2" id="KW-1185">Reference proteome</keyword>
<dbReference type="WBParaSite" id="NBR_0000852001-mRNA-1">
    <property type="protein sequence ID" value="NBR_0000852001-mRNA-1"/>
    <property type="gene ID" value="NBR_0000852001"/>
</dbReference>
<protein>
    <submittedName>
        <fullName evidence="1 3">Uncharacterized protein</fullName>
    </submittedName>
</protein>
<reference evidence="3" key="1">
    <citation type="submission" date="2017-02" db="UniProtKB">
        <authorList>
            <consortium name="WormBaseParasite"/>
        </authorList>
    </citation>
    <scope>IDENTIFICATION</scope>
</reference>
<evidence type="ECO:0000313" key="1">
    <source>
        <dbReference type="EMBL" id="VDL72110.1"/>
    </source>
</evidence>
<sequence length="97" mass="10993">MDRKCAIHFHTKELTLLMELYAKNYSSYHGCFTSSGREGPVGTCSRLLPSKVGVGGQRYRSVEEDDTGEDDFGNVEVVYPLAVFEEERKIFTFDVEC</sequence>
<evidence type="ECO:0000313" key="3">
    <source>
        <dbReference type="WBParaSite" id="NBR_0000852001-mRNA-1"/>
    </source>
</evidence>
<proteinExistence type="predicted"/>
<accession>A0A0N4XZC6</accession>
<evidence type="ECO:0000313" key="2">
    <source>
        <dbReference type="Proteomes" id="UP000271162"/>
    </source>
</evidence>
<dbReference type="Proteomes" id="UP000271162">
    <property type="component" value="Unassembled WGS sequence"/>
</dbReference>
<gene>
    <name evidence="1" type="ORF">NBR_LOCUS8521</name>
</gene>
<name>A0A0N4XZC6_NIPBR</name>
<organism evidence="3">
    <name type="scientific">Nippostrongylus brasiliensis</name>
    <name type="common">Rat hookworm</name>
    <dbReference type="NCBI Taxonomy" id="27835"/>
    <lineage>
        <taxon>Eukaryota</taxon>
        <taxon>Metazoa</taxon>
        <taxon>Ecdysozoa</taxon>
        <taxon>Nematoda</taxon>
        <taxon>Chromadorea</taxon>
        <taxon>Rhabditida</taxon>
        <taxon>Rhabditina</taxon>
        <taxon>Rhabditomorpha</taxon>
        <taxon>Strongyloidea</taxon>
        <taxon>Heligmosomidae</taxon>
        <taxon>Nippostrongylus</taxon>
    </lineage>
</organism>